<evidence type="ECO:0000313" key="1">
    <source>
        <dbReference type="EMBL" id="TRY53742.1"/>
    </source>
</evidence>
<dbReference type="GO" id="GO:0005869">
    <property type="term" value="C:dynactin complex"/>
    <property type="evidence" value="ECO:0007669"/>
    <property type="project" value="InterPro"/>
</dbReference>
<dbReference type="STRING" id="623744.A0A553MKP5"/>
<dbReference type="InterPro" id="IPR009991">
    <property type="entry name" value="DCTN3"/>
</dbReference>
<reference evidence="1 2" key="1">
    <citation type="journal article" date="2019" name="Sci. Data">
        <title>Hybrid genome assembly and annotation of Danionella translucida.</title>
        <authorList>
            <person name="Kadobianskyi M."/>
            <person name="Schulze L."/>
            <person name="Schuelke M."/>
            <person name="Judkewitz B."/>
        </authorList>
    </citation>
    <scope>NUCLEOTIDE SEQUENCE [LARGE SCALE GENOMIC DNA]</scope>
    <source>
        <strain evidence="1 2">Bolton</strain>
    </source>
</reference>
<proteinExistence type="predicted"/>
<dbReference type="PANTHER" id="PTHR28360">
    <property type="entry name" value="DYNACTIN SUBUNIT 3"/>
    <property type="match status" value="1"/>
</dbReference>
<dbReference type="EMBL" id="SRMA01027459">
    <property type="protein sequence ID" value="TRY53742.1"/>
    <property type="molecule type" value="Genomic_DNA"/>
</dbReference>
<evidence type="ECO:0000313" key="2">
    <source>
        <dbReference type="Proteomes" id="UP000316079"/>
    </source>
</evidence>
<accession>A0A553MKP5</accession>
<dbReference type="AlphaFoldDB" id="A0A553MKP5"/>
<protein>
    <recommendedName>
        <fullName evidence="3">Dynactin subunit 3</fullName>
    </recommendedName>
</protein>
<dbReference type="PANTHER" id="PTHR28360:SF1">
    <property type="entry name" value="DYNACTIN SUBUNIT 3"/>
    <property type="match status" value="1"/>
</dbReference>
<dbReference type="Pfam" id="PF07426">
    <property type="entry name" value="Dynactin_p22"/>
    <property type="match status" value="1"/>
</dbReference>
<organism evidence="1 2">
    <name type="scientific">Danionella cerebrum</name>
    <dbReference type="NCBI Taxonomy" id="2873325"/>
    <lineage>
        <taxon>Eukaryota</taxon>
        <taxon>Metazoa</taxon>
        <taxon>Chordata</taxon>
        <taxon>Craniata</taxon>
        <taxon>Vertebrata</taxon>
        <taxon>Euteleostomi</taxon>
        <taxon>Actinopterygii</taxon>
        <taxon>Neopterygii</taxon>
        <taxon>Teleostei</taxon>
        <taxon>Ostariophysi</taxon>
        <taxon>Cypriniformes</taxon>
        <taxon>Danionidae</taxon>
        <taxon>Danioninae</taxon>
        <taxon>Danionella</taxon>
    </lineage>
</organism>
<comment type="caution">
    <text evidence="1">The sequence shown here is derived from an EMBL/GenBank/DDBJ whole genome shotgun (WGS) entry which is preliminary data.</text>
</comment>
<dbReference type="GO" id="GO:0061640">
    <property type="term" value="P:cytoskeleton-dependent cytokinesis"/>
    <property type="evidence" value="ECO:0007669"/>
    <property type="project" value="InterPro"/>
</dbReference>
<sequence>MEEKNNIADLNARIEVLEKRIYGEKAGKPTKPVKCAESLTRISAALANTANKRERVKILHKKIEDLLKYLDPQFTDFIAVPDAVKLEFILAEEDFLRSQAVLLEQEQNEELSAEVKRLFEEYNKMMFLLSKQFSQWDETLRQLEAPKSAQQMD</sequence>
<gene>
    <name evidence="1" type="ORF">DNTS_017025</name>
</gene>
<evidence type="ECO:0008006" key="3">
    <source>
        <dbReference type="Google" id="ProtNLM"/>
    </source>
</evidence>
<dbReference type="Proteomes" id="UP000316079">
    <property type="component" value="Unassembled WGS sequence"/>
</dbReference>
<name>A0A553MKP5_9TELE</name>
<keyword evidence="2" id="KW-1185">Reference proteome</keyword>
<dbReference type="OrthoDB" id="16729at2759"/>